<feature type="chain" id="PRO_5043991141" evidence="1">
    <location>
        <begin position="21"/>
        <end position="125"/>
    </location>
</feature>
<evidence type="ECO:0000313" key="3">
    <source>
        <dbReference type="Proteomes" id="UP001430953"/>
    </source>
</evidence>
<dbReference type="Proteomes" id="UP001430953">
    <property type="component" value="Unassembled WGS sequence"/>
</dbReference>
<protein>
    <submittedName>
        <fullName evidence="2">Uncharacterized protein</fullName>
    </submittedName>
</protein>
<dbReference type="EMBL" id="JADYXP020000003">
    <property type="protein sequence ID" value="KAL0128338.1"/>
    <property type="molecule type" value="Genomic_DNA"/>
</dbReference>
<sequence length="125" mass="15047">MHNLLDSLILFTLHFFQVNCKWKYKDNRIIRSSRVKLLNCYSSNHINYDSAQLTRIDLRPAFSQEMSRARMRVRGCARVFLLSTYAKLIYHARGEIRLASCLYSAGRKKKRERERERMQFWNLII</sequence>
<comment type="caution">
    <text evidence="2">The sequence shown here is derived from an EMBL/GenBank/DDBJ whole genome shotgun (WGS) entry which is preliminary data.</text>
</comment>
<keyword evidence="1" id="KW-0732">Signal</keyword>
<feature type="signal peptide" evidence="1">
    <location>
        <begin position="1"/>
        <end position="20"/>
    </location>
</feature>
<evidence type="ECO:0000256" key="1">
    <source>
        <dbReference type="SAM" id="SignalP"/>
    </source>
</evidence>
<name>A0AAW2GK20_9HYME</name>
<proteinExistence type="predicted"/>
<accession>A0AAW2GK20</accession>
<organism evidence="2 3">
    <name type="scientific">Cardiocondyla obscurior</name>
    <dbReference type="NCBI Taxonomy" id="286306"/>
    <lineage>
        <taxon>Eukaryota</taxon>
        <taxon>Metazoa</taxon>
        <taxon>Ecdysozoa</taxon>
        <taxon>Arthropoda</taxon>
        <taxon>Hexapoda</taxon>
        <taxon>Insecta</taxon>
        <taxon>Pterygota</taxon>
        <taxon>Neoptera</taxon>
        <taxon>Endopterygota</taxon>
        <taxon>Hymenoptera</taxon>
        <taxon>Apocrita</taxon>
        <taxon>Aculeata</taxon>
        <taxon>Formicoidea</taxon>
        <taxon>Formicidae</taxon>
        <taxon>Myrmicinae</taxon>
        <taxon>Cardiocondyla</taxon>
    </lineage>
</organism>
<keyword evidence="3" id="KW-1185">Reference proteome</keyword>
<evidence type="ECO:0000313" key="2">
    <source>
        <dbReference type="EMBL" id="KAL0128338.1"/>
    </source>
</evidence>
<reference evidence="2 3" key="1">
    <citation type="submission" date="2023-03" db="EMBL/GenBank/DDBJ databases">
        <title>High recombination rates correlate with genetic variation in Cardiocondyla obscurior ants.</title>
        <authorList>
            <person name="Errbii M."/>
        </authorList>
    </citation>
    <scope>NUCLEOTIDE SEQUENCE [LARGE SCALE GENOMIC DNA]</scope>
    <source>
        <strain evidence="2">Alpha-2009</strain>
        <tissue evidence="2">Whole body</tissue>
    </source>
</reference>
<gene>
    <name evidence="2" type="ORF">PUN28_003549</name>
</gene>
<dbReference type="AlphaFoldDB" id="A0AAW2GK20"/>